<dbReference type="EMBL" id="JAAGMN010010222">
    <property type="protein sequence ID" value="NEE23293.1"/>
    <property type="molecule type" value="Genomic_DNA"/>
</dbReference>
<proteinExistence type="predicted"/>
<evidence type="ECO:0000256" key="1">
    <source>
        <dbReference type="SAM" id="MobiDB-lite"/>
    </source>
</evidence>
<keyword evidence="2" id="KW-1133">Transmembrane helix</keyword>
<keyword evidence="2" id="KW-0812">Transmembrane</keyword>
<accession>A0A6G3Y002</accession>
<gene>
    <name evidence="3" type="ORF">G3M58_94695</name>
</gene>
<feature type="region of interest" description="Disordered" evidence="1">
    <location>
        <begin position="1"/>
        <end position="37"/>
    </location>
</feature>
<organism evidence="3">
    <name type="scientific">Streptomyces sp. SID7499</name>
    <dbReference type="NCBI Taxonomy" id="2706086"/>
    <lineage>
        <taxon>Bacteria</taxon>
        <taxon>Bacillati</taxon>
        <taxon>Actinomycetota</taxon>
        <taxon>Actinomycetes</taxon>
        <taxon>Kitasatosporales</taxon>
        <taxon>Streptomycetaceae</taxon>
        <taxon>Streptomyces</taxon>
    </lineage>
</organism>
<protein>
    <submittedName>
        <fullName evidence="3">Amino acid permease</fullName>
    </submittedName>
</protein>
<feature type="transmembrane region" description="Helical" evidence="2">
    <location>
        <begin position="46"/>
        <end position="64"/>
    </location>
</feature>
<sequence length="65" mass="6688">MSPGLPNSGTPQRPGPAKPGLRRKSPDQLIAESGGDLEGHGLKRTMGLFQLVCFGIGAIVGTGIF</sequence>
<keyword evidence="2" id="KW-0472">Membrane</keyword>
<name>A0A6G3Y002_9ACTN</name>
<reference evidence="3" key="1">
    <citation type="submission" date="2020-01" db="EMBL/GenBank/DDBJ databases">
        <title>Insect and environment-associated Actinomycetes.</title>
        <authorList>
            <person name="Currrie C."/>
            <person name="Chevrette M."/>
            <person name="Carlson C."/>
            <person name="Stubbendieck R."/>
            <person name="Wendt-Pienkowski E."/>
        </authorList>
    </citation>
    <scope>NUCLEOTIDE SEQUENCE</scope>
    <source>
        <strain evidence="3">SID7499</strain>
    </source>
</reference>
<dbReference type="AlphaFoldDB" id="A0A6G3Y002"/>
<feature type="non-terminal residue" evidence="3">
    <location>
        <position position="65"/>
    </location>
</feature>
<feature type="compositionally biased region" description="Polar residues" evidence="1">
    <location>
        <begin position="1"/>
        <end position="11"/>
    </location>
</feature>
<evidence type="ECO:0000256" key="2">
    <source>
        <dbReference type="SAM" id="Phobius"/>
    </source>
</evidence>
<comment type="caution">
    <text evidence="3">The sequence shown here is derived from an EMBL/GenBank/DDBJ whole genome shotgun (WGS) entry which is preliminary data.</text>
</comment>
<evidence type="ECO:0000313" key="3">
    <source>
        <dbReference type="EMBL" id="NEE23293.1"/>
    </source>
</evidence>